<dbReference type="InterPro" id="IPR018247">
    <property type="entry name" value="EF_Hand_1_Ca_BS"/>
</dbReference>
<organism evidence="11 12">
    <name type="scientific">Colletotrichum sublineola</name>
    <name type="common">Sorghum anthracnose fungus</name>
    <dbReference type="NCBI Taxonomy" id="1173701"/>
    <lineage>
        <taxon>Eukaryota</taxon>
        <taxon>Fungi</taxon>
        <taxon>Dikarya</taxon>
        <taxon>Ascomycota</taxon>
        <taxon>Pezizomycotina</taxon>
        <taxon>Sordariomycetes</taxon>
        <taxon>Hypocreomycetidae</taxon>
        <taxon>Glomerellales</taxon>
        <taxon>Glomerellaceae</taxon>
        <taxon>Colletotrichum</taxon>
        <taxon>Colletotrichum graminicola species complex</taxon>
    </lineage>
</organism>
<keyword evidence="4" id="KW-0106">Calcium</keyword>
<dbReference type="Pfam" id="PF00924">
    <property type="entry name" value="MS_channel_2nd"/>
    <property type="match status" value="1"/>
</dbReference>
<dbReference type="InterPro" id="IPR006685">
    <property type="entry name" value="MscS_channel_2nd"/>
</dbReference>
<dbReference type="GO" id="GO:0005509">
    <property type="term" value="F:calcium ion binding"/>
    <property type="evidence" value="ECO:0007669"/>
    <property type="project" value="InterPro"/>
</dbReference>
<evidence type="ECO:0000256" key="7">
    <source>
        <dbReference type="PIRNR" id="PIRNR017209"/>
    </source>
</evidence>
<dbReference type="PROSITE" id="PS00018">
    <property type="entry name" value="EF_HAND_1"/>
    <property type="match status" value="1"/>
</dbReference>
<evidence type="ECO:0000256" key="8">
    <source>
        <dbReference type="SAM" id="MobiDB-lite"/>
    </source>
</evidence>
<evidence type="ECO:0000313" key="11">
    <source>
        <dbReference type="EMBL" id="KDN60381.1"/>
    </source>
</evidence>
<feature type="compositionally biased region" description="Polar residues" evidence="8">
    <location>
        <begin position="677"/>
        <end position="686"/>
    </location>
</feature>
<evidence type="ECO:0000313" key="12">
    <source>
        <dbReference type="Proteomes" id="UP000027238"/>
    </source>
</evidence>
<feature type="domain" description="EF-hand" evidence="10">
    <location>
        <begin position="371"/>
        <end position="406"/>
    </location>
</feature>
<reference evidence="12" key="1">
    <citation type="journal article" date="2014" name="Genome Announc.">
        <title>Draft genome sequence of Colletotrichum sublineola, a destructive pathogen of cultivated sorghum.</title>
        <authorList>
            <person name="Baroncelli R."/>
            <person name="Sanz-Martin J.M."/>
            <person name="Rech G.E."/>
            <person name="Sukno S.A."/>
            <person name="Thon M.R."/>
        </authorList>
    </citation>
    <scope>NUCLEOTIDE SEQUENCE [LARGE SCALE GENOMIC DNA]</scope>
    <source>
        <strain evidence="12">TX430BB</strain>
    </source>
</reference>
<evidence type="ECO:0000259" key="10">
    <source>
        <dbReference type="PROSITE" id="PS50222"/>
    </source>
</evidence>
<dbReference type="InterPro" id="IPR011992">
    <property type="entry name" value="EF-hand-dom_pair"/>
</dbReference>
<evidence type="ECO:0000256" key="5">
    <source>
        <dbReference type="ARBA" id="ARBA00022989"/>
    </source>
</evidence>
<keyword evidence="3 9" id="KW-0812">Transmembrane</keyword>
<dbReference type="InterPro" id="IPR023408">
    <property type="entry name" value="MscS_beta-dom_sf"/>
</dbReference>
<dbReference type="EMBL" id="JMSE01001513">
    <property type="protein sequence ID" value="KDN60381.1"/>
    <property type="molecule type" value="Genomic_DNA"/>
</dbReference>
<name>A0A066X3Q4_COLSU</name>
<dbReference type="SUPFAM" id="SSF50182">
    <property type="entry name" value="Sm-like ribonucleoproteins"/>
    <property type="match status" value="1"/>
</dbReference>
<evidence type="ECO:0000256" key="1">
    <source>
        <dbReference type="ARBA" id="ARBA00004127"/>
    </source>
</evidence>
<evidence type="ECO:0000256" key="4">
    <source>
        <dbReference type="ARBA" id="ARBA00022837"/>
    </source>
</evidence>
<dbReference type="InterPro" id="IPR058650">
    <property type="entry name" value="Msy1/2-like"/>
</dbReference>
<dbReference type="Proteomes" id="UP000027238">
    <property type="component" value="Unassembled WGS sequence"/>
</dbReference>
<dbReference type="SUPFAM" id="SSF47473">
    <property type="entry name" value="EF-hand"/>
    <property type="match status" value="1"/>
</dbReference>
<dbReference type="GO" id="GO:0005262">
    <property type="term" value="F:calcium channel activity"/>
    <property type="evidence" value="ECO:0007669"/>
    <property type="project" value="TreeGrafter"/>
</dbReference>
<keyword evidence="5 9" id="KW-1133">Transmembrane helix</keyword>
<dbReference type="GO" id="GO:0006874">
    <property type="term" value="P:intracellular calcium ion homeostasis"/>
    <property type="evidence" value="ECO:0007669"/>
    <property type="project" value="TreeGrafter"/>
</dbReference>
<feature type="transmembrane region" description="Helical" evidence="9">
    <location>
        <begin position="174"/>
        <end position="194"/>
    </location>
</feature>
<dbReference type="InterPro" id="IPR002048">
    <property type="entry name" value="EF_hand_dom"/>
</dbReference>
<sequence length="700" mass="77640">MAQNSMNIDIEKVAKPQTAEPLVVKVTSVSAPSVRSSVDSVRPGLKQASKFTFDENDMMGLDGTAGTRESLGCMYGRIWSFKALLRWARHFIPVAALLGIPVALLATVYADRRADGVRLLGLFVWLEVVWGSLWLSKLIAMFMPTVYVFVCGIVNSGTRKYHPIVRKIETSISLVFWTIIAYATVVPVCMAFDSRLPTPRWVFILQKVALASIAVAAMVLIQRFVIQLINITYSATQFTTRIAESKRRIAMLDTLYASSTRMYPPFCDRFAQDDYTIITGEIQPKESSPSKLLANVRMAGREVAQAFGQMTADISGNNSLFNTQAAHTIVTEALEAGTSSEALGRRIWKSFAPEDGDALTQKDLEKAFPADQSRDVEELFALLDVDQNGDISLDEMISTVVRIGQDRIAIWKSIHDIKSAVRVLDGFLQVCILVGTGLIYAAFFSTSFSTYLATIGTQLAAISFAISGTVQEFLGSCIFIFVKHPFDVGDRVKIDSQEMTVEKISLLYSVFRKVDSNKTTQVPNINLNSMWVENVSRSGPIRERINIQIAADTSFDDIERLRRRIRDEVRAPENRRDFREDVDVELMSIGDMSKLEVYVEAEHKSNWNNEHIRRLRRNKLITAVVSSLRAVAINGPGGGGVTLGDEARPTYQVVMSEETAAARRKLQDDKNAPNPPSVVSSALDNSPGSFLGVDADHLTF</sequence>
<dbReference type="Gene3D" id="2.30.30.60">
    <property type="match status" value="1"/>
</dbReference>
<feature type="transmembrane region" description="Helical" evidence="9">
    <location>
        <begin position="459"/>
        <end position="482"/>
    </location>
</feature>
<dbReference type="PROSITE" id="PS50222">
    <property type="entry name" value="EF_HAND_2"/>
    <property type="match status" value="1"/>
</dbReference>
<comment type="caution">
    <text evidence="11">The sequence shown here is derived from an EMBL/GenBank/DDBJ whole genome shotgun (WGS) entry which is preliminary data.</text>
</comment>
<evidence type="ECO:0000256" key="9">
    <source>
        <dbReference type="SAM" id="Phobius"/>
    </source>
</evidence>
<dbReference type="eggNOG" id="KOG4629">
    <property type="taxonomic scope" value="Eukaryota"/>
</dbReference>
<feature type="transmembrane region" description="Helical" evidence="9">
    <location>
        <begin position="91"/>
        <end position="110"/>
    </location>
</feature>
<proteinExistence type="inferred from homology"/>
<dbReference type="PANTHER" id="PTHR31323:SF14">
    <property type="entry name" value="MECHANOSENSITIVE ION CHANNEL PROTEIN MSY2"/>
    <property type="match status" value="1"/>
</dbReference>
<dbReference type="OMA" id="PQMSESF"/>
<protein>
    <recommendedName>
        <fullName evidence="7">Mechanosensitive ion channel protein</fullName>
    </recommendedName>
</protein>
<feature type="transmembrane region" description="Helical" evidence="9">
    <location>
        <begin position="200"/>
        <end position="221"/>
    </location>
</feature>
<feature type="region of interest" description="Disordered" evidence="8">
    <location>
        <begin position="663"/>
        <end position="686"/>
    </location>
</feature>
<dbReference type="InterPro" id="IPR010920">
    <property type="entry name" value="LSM_dom_sf"/>
</dbReference>
<feature type="transmembrane region" description="Helical" evidence="9">
    <location>
        <begin position="427"/>
        <end position="453"/>
    </location>
</feature>
<keyword evidence="6 7" id="KW-0472">Membrane</keyword>
<comment type="similarity">
    <text evidence="2 7">Belongs to the MscS (TC 1.A.23) family.</text>
</comment>
<comment type="subcellular location">
    <subcellularLocation>
        <location evidence="1">Endomembrane system</location>
        <topology evidence="1">Multi-pass membrane protein</topology>
    </subcellularLocation>
    <subcellularLocation>
        <location evidence="7">Endoplasmic reticulum membrane</location>
    </subcellularLocation>
</comment>
<dbReference type="GO" id="GO:0005789">
    <property type="term" value="C:endoplasmic reticulum membrane"/>
    <property type="evidence" value="ECO:0007669"/>
    <property type="project" value="UniProtKB-SubCell"/>
</dbReference>
<keyword evidence="7" id="KW-0256">Endoplasmic reticulum</keyword>
<dbReference type="PIRSF" id="PIRSF017209">
    <property type="entry name" value="Memb_At2g17000_prd"/>
    <property type="match status" value="1"/>
</dbReference>
<gene>
    <name evidence="11" type="ORF">CSUB01_00487</name>
</gene>
<evidence type="ECO:0000256" key="3">
    <source>
        <dbReference type="ARBA" id="ARBA00022692"/>
    </source>
</evidence>
<keyword evidence="12" id="KW-1185">Reference proteome</keyword>
<dbReference type="Pfam" id="PF25886">
    <property type="entry name" value="Msy1"/>
    <property type="match status" value="1"/>
</dbReference>
<dbReference type="PANTHER" id="PTHR31323">
    <property type="entry name" value="MECHANOSENSITIVE ION CHANNEL PROTEIN MSY2"/>
    <property type="match status" value="1"/>
</dbReference>
<evidence type="ECO:0000256" key="6">
    <source>
        <dbReference type="ARBA" id="ARBA00023136"/>
    </source>
</evidence>
<dbReference type="AlphaFoldDB" id="A0A066X3Q4"/>
<dbReference type="OrthoDB" id="544685at2759"/>
<accession>A0A066X3Q4</accession>
<dbReference type="InterPro" id="IPR016688">
    <property type="entry name" value="MscS-like_plants/fungi"/>
</dbReference>
<evidence type="ECO:0000256" key="2">
    <source>
        <dbReference type="ARBA" id="ARBA00008017"/>
    </source>
</evidence>
<dbReference type="Gene3D" id="1.10.238.10">
    <property type="entry name" value="EF-hand"/>
    <property type="match status" value="1"/>
</dbReference>
<dbReference type="HOGENOM" id="CLU_010480_4_0_1"/>
<feature type="transmembrane region" description="Helical" evidence="9">
    <location>
        <begin position="130"/>
        <end position="154"/>
    </location>
</feature>